<keyword evidence="2" id="KW-1185">Reference proteome</keyword>
<evidence type="ECO:0000313" key="2">
    <source>
        <dbReference type="Proteomes" id="UP000770661"/>
    </source>
</evidence>
<proteinExistence type="predicted"/>
<gene>
    <name evidence="1" type="ORF">GWK47_023566</name>
</gene>
<dbReference type="EMBL" id="JACEEZ010024557">
    <property type="protein sequence ID" value="KAG0710064.1"/>
    <property type="molecule type" value="Genomic_DNA"/>
</dbReference>
<reference evidence="1" key="1">
    <citation type="submission" date="2020-07" db="EMBL/GenBank/DDBJ databases">
        <title>The High-quality genome of the commercially important snow crab, Chionoecetes opilio.</title>
        <authorList>
            <person name="Jeong J.-H."/>
            <person name="Ryu S."/>
        </authorList>
    </citation>
    <scope>NUCLEOTIDE SEQUENCE</scope>
    <source>
        <strain evidence="1">MADBK_172401_WGS</strain>
        <tissue evidence="1">Digestive gland</tissue>
    </source>
</reference>
<accession>A0A8J4XME2</accession>
<name>A0A8J4XME2_CHIOP</name>
<evidence type="ECO:0000313" key="1">
    <source>
        <dbReference type="EMBL" id="KAG0710064.1"/>
    </source>
</evidence>
<organism evidence="1 2">
    <name type="scientific">Chionoecetes opilio</name>
    <name type="common">Atlantic snow crab</name>
    <name type="synonym">Cancer opilio</name>
    <dbReference type="NCBI Taxonomy" id="41210"/>
    <lineage>
        <taxon>Eukaryota</taxon>
        <taxon>Metazoa</taxon>
        <taxon>Ecdysozoa</taxon>
        <taxon>Arthropoda</taxon>
        <taxon>Crustacea</taxon>
        <taxon>Multicrustacea</taxon>
        <taxon>Malacostraca</taxon>
        <taxon>Eumalacostraca</taxon>
        <taxon>Eucarida</taxon>
        <taxon>Decapoda</taxon>
        <taxon>Pleocyemata</taxon>
        <taxon>Brachyura</taxon>
        <taxon>Eubrachyura</taxon>
        <taxon>Majoidea</taxon>
        <taxon>Majidae</taxon>
        <taxon>Chionoecetes</taxon>
    </lineage>
</organism>
<dbReference type="Proteomes" id="UP000770661">
    <property type="component" value="Unassembled WGS sequence"/>
</dbReference>
<dbReference type="AlphaFoldDB" id="A0A8J4XME2"/>
<protein>
    <submittedName>
        <fullName evidence="1">Uncharacterized protein</fullName>
    </submittedName>
</protein>
<comment type="caution">
    <text evidence="1">The sequence shown here is derived from an EMBL/GenBank/DDBJ whole genome shotgun (WGS) entry which is preliminary data.</text>
</comment>
<sequence length="81" mass="9326">MGAGLQRPQRTEDRQVLTEWPTFRQAGQTEDREQGKEPVTFRRIHLPVVERGRFRGGIHETSSMSLPSRALRVLRISSKDP</sequence>